<comment type="caution">
    <text evidence="2">The sequence shown here is derived from an EMBL/GenBank/DDBJ whole genome shotgun (WGS) entry which is preliminary data.</text>
</comment>
<dbReference type="Pfam" id="PF15919">
    <property type="entry name" value="HicB_lk_antitox"/>
    <property type="match status" value="1"/>
</dbReference>
<sequence length="73" mass="8193">MKFQVVIEEDLEDGGYVVHCPALKGCWSQGDMIEEALENIEEAIAGYLKTLNERAMRDVKIPDKTIIKEVAVV</sequence>
<evidence type="ECO:0000313" key="2">
    <source>
        <dbReference type="EMBL" id="NMG82851.1"/>
    </source>
</evidence>
<dbReference type="Gene3D" id="3.30.160.250">
    <property type="match status" value="1"/>
</dbReference>
<dbReference type="AlphaFoldDB" id="A0A848D9F1"/>
<evidence type="ECO:0000259" key="1">
    <source>
        <dbReference type="Pfam" id="PF15919"/>
    </source>
</evidence>
<dbReference type="InterPro" id="IPR051404">
    <property type="entry name" value="TA_system_antitoxin"/>
</dbReference>
<dbReference type="EMBL" id="WNEG01000029">
    <property type="protein sequence ID" value="NMG82851.1"/>
    <property type="molecule type" value="Genomic_DNA"/>
</dbReference>
<reference evidence="2" key="1">
    <citation type="journal article" date="2020" name="MBio">
        <title>'Candidatus Ethanoperedens,' a Thermophilic Genus of Archaea Mediating the Anaerobic Oxidation of Ethane.</title>
        <authorList>
            <person name="Hahn C.J."/>
            <person name="Laso-Perez R."/>
            <person name="Vulcano F."/>
            <person name="Vaziourakis K.M."/>
            <person name="Stokke R."/>
            <person name="Steen I.H."/>
            <person name="Teske A."/>
            <person name="Boetius A."/>
            <person name="Liebeke M."/>
            <person name="Amann R."/>
            <person name="Knittel K."/>
            <person name="Wegener G."/>
        </authorList>
    </citation>
    <scope>NUCLEOTIDE SEQUENCE</scope>
    <source>
        <strain evidence="2">GoM-Arc1-LC-WB58</strain>
    </source>
</reference>
<name>A0A848D9F1_9EURY</name>
<organism evidence="2 3">
    <name type="scientific">Candidatus Ethanoperedens thermophilum</name>
    <dbReference type="NCBI Taxonomy" id="2766897"/>
    <lineage>
        <taxon>Archaea</taxon>
        <taxon>Methanobacteriati</taxon>
        <taxon>Methanobacteriota</taxon>
        <taxon>Stenosarchaea group</taxon>
        <taxon>Methanomicrobia</taxon>
        <taxon>Methanosarcinales</taxon>
        <taxon>Methanosarcinales incertae sedis</taxon>
        <taxon>GOM Arc I cluster</taxon>
        <taxon>Candidatus Ethanoperedens</taxon>
    </lineage>
</organism>
<dbReference type="InterPro" id="IPR035069">
    <property type="entry name" value="TTHA1013/TTHA0281-like"/>
</dbReference>
<accession>A0A848D9F1</accession>
<proteinExistence type="predicted"/>
<feature type="domain" description="HicB-like antitoxin of toxin-antitoxin system" evidence="1">
    <location>
        <begin position="3"/>
        <end position="56"/>
    </location>
</feature>
<gene>
    <name evidence="2" type="ORF">GIS02_01435</name>
</gene>
<dbReference type="Proteomes" id="UP000606580">
    <property type="component" value="Unassembled WGS sequence"/>
</dbReference>
<dbReference type="PANTHER" id="PTHR34504">
    <property type="entry name" value="ANTITOXIN HICB"/>
    <property type="match status" value="1"/>
</dbReference>
<protein>
    <submittedName>
        <fullName evidence="2">Type II toxin-antitoxin system HicB family antitoxin</fullName>
    </submittedName>
</protein>
<evidence type="ECO:0000313" key="3">
    <source>
        <dbReference type="Proteomes" id="UP000606580"/>
    </source>
</evidence>
<dbReference type="SUPFAM" id="SSF143100">
    <property type="entry name" value="TTHA1013/TTHA0281-like"/>
    <property type="match status" value="1"/>
</dbReference>
<dbReference type="InterPro" id="IPR031807">
    <property type="entry name" value="HicB-like"/>
</dbReference>
<dbReference type="PANTHER" id="PTHR34504:SF2">
    <property type="entry name" value="UPF0150 PROTEIN SSL0259"/>
    <property type="match status" value="1"/>
</dbReference>